<evidence type="ECO:0008006" key="3">
    <source>
        <dbReference type="Google" id="ProtNLM"/>
    </source>
</evidence>
<dbReference type="HOGENOM" id="CLU_137225_2_0_4"/>
<dbReference type="InterPro" id="IPR018741">
    <property type="entry name" value="DUF2288"/>
</dbReference>
<sequence>MTSNPEKDEVLYAKINLETAQIPWKELERFFAAGRIISVDDSVDMIQVATLMANDDAKAISDMLENKQIERVTDGQAQIWSETDASLWAVVVRPWILVQQRAN</sequence>
<dbReference type="Pfam" id="PF10052">
    <property type="entry name" value="DUF2288"/>
    <property type="match status" value="1"/>
</dbReference>
<dbReference type="STRING" id="847.BRW83_0147"/>
<dbReference type="EMBL" id="GG658170">
    <property type="protein sequence ID" value="EEO30905.1"/>
    <property type="molecule type" value="Genomic_DNA"/>
</dbReference>
<protein>
    <recommendedName>
        <fullName evidence="3">DUF2288 domain-containing protein</fullName>
    </recommendedName>
</protein>
<dbReference type="AlphaFoldDB" id="C3XCH9"/>
<evidence type="ECO:0000313" key="2">
    <source>
        <dbReference type="Proteomes" id="UP000005089"/>
    </source>
</evidence>
<accession>C3XCH9</accession>
<dbReference type="GeneID" id="77134057"/>
<organism evidence="1 2">
    <name type="scientific">Oxalobacter formigenes OXCC13</name>
    <dbReference type="NCBI Taxonomy" id="556269"/>
    <lineage>
        <taxon>Bacteria</taxon>
        <taxon>Pseudomonadati</taxon>
        <taxon>Pseudomonadota</taxon>
        <taxon>Betaproteobacteria</taxon>
        <taxon>Burkholderiales</taxon>
        <taxon>Oxalobacteraceae</taxon>
        <taxon>Oxalobacter</taxon>
    </lineage>
</organism>
<dbReference type="eggNOG" id="COG5626">
    <property type="taxonomic scope" value="Bacteria"/>
</dbReference>
<name>C3XCH9_OXAFO</name>
<dbReference type="OrthoDB" id="195194at2"/>
<keyword evidence="2" id="KW-1185">Reference proteome</keyword>
<reference evidence="1 2" key="1">
    <citation type="submission" date="2009-02" db="EMBL/GenBank/DDBJ databases">
        <title>The Genome Sequence of Oxalobacter formigenes OXCC13.</title>
        <authorList>
            <consortium name="The Broad Institute Genome Sequencing Platform"/>
            <person name="Ward D."/>
            <person name="Young S.K."/>
            <person name="Kodira C.D."/>
            <person name="Zeng Q."/>
            <person name="Koehrsen M."/>
            <person name="Alvarado L."/>
            <person name="Berlin A."/>
            <person name="Borenstein D."/>
            <person name="Chen Z."/>
            <person name="Engels R."/>
            <person name="Freedman E."/>
            <person name="Gellesch M."/>
            <person name="Goldberg J."/>
            <person name="Griggs A."/>
            <person name="Gujja S."/>
            <person name="Heiman D."/>
            <person name="Hepburn T."/>
            <person name="Howarth C."/>
            <person name="Jen D."/>
            <person name="Larson L."/>
            <person name="Lewis B."/>
            <person name="Mehta T."/>
            <person name="Park D."/>
            <person name="Pearson M."/>
            <person name="Roberts A."/>
            <person name="Saif S."/>
            <person name="Shea T."/>
            <person name="Shenoy N."/>
            <person name="Sisk P."/>
            <person name="Stolte C."/>
            <person name="Sykes S."/>
            <person name="Walk T."/>
            <person name="White J."/>
            <person name="Yandava C."/>
            <person name="Allison M.J."/>
            <person name="Lander E."/>
            <person name="Nusbaum C."/>
            <person name="Galagan J."/>
            <person name="Birren B."/>
        </authorList>
    </citation>
    <scope>NUCLEOTIDE SEQUENCE [LARGE SCALE GENOMIC DNA]</scope>
    <source>
        <strain evidence="1 2">OXCC13</strain>
    </source>
</reference>
<dbReference type="Proteomes" id="UP000005089">
    <property type="component" value="Unassembled WGS sequence"/>
</dbReference>
<gene>
    <name evidence="1" type="ORF">OFBG_01933</name>
</gene>
<evidence type="ECO:0000313" key="1">
    <source>
        <dbReference type="EMBL" id="EEO30905.1"/>
    </source>
</evidence>
<dbReference type="RefSeq" id="WP_005882471.1">
    <property type="nucleotide sequence ID" value="NZ_CP019430.1"/>
</dbReference>
<proteinExistence type="predicted"/>